<reference evidence="2 3" key="1">
    <citation type="submission" date="2016-10" db="EMBL/GenBank/DDBJ databases">
        <title>The genome sequence of Colletotrichum fioriniae PJ7.</title>
        <authorList>
            <person name="Baroncelli R."/>
        </authorList>
    </citation>
    <scope>NUCLEOTIDE SEQUENCE [LARGE SCALE GENOMIC DNA]</scope>
    <source>
        <strain evidence="2 3">IMI 309622</strain>
    </source>
</reference>
<gene>
    <name evidence="2" type="ORF">CCOS01_07915</name>
</gene>
<proteinExistence type="predicted"/>
<feature type="region of interest" description="Disordered" evidence="1">
    <location>
        <begin position="22"/>
        <end position="65"/>
    </location>
</feature>
<dbReference type="RefSeq" id="XP_060313970.1">
    <property type="nucleotide sequence ID" value="XM_060456078.1"/>
</dbReference>
<sequence>MQCQGNDGTVLSILINLNESNVQQKRHDDEEQLQESVGTERSGKESNGPLSPDSSYRPRRPVSSRTVWATSTSAAGRVGWRKFCERWATRRFLSLCYYANNRYQSKQGCKPNNPRGEMTMGAFPALPLGECDAAFCCSADPTVRVVRESYPYHSTKWRGEAELSEEPRR</sequence>
<evidence type="ECO:0000313" key="3">
    <source>
        <dbReference type="Proteomes" id="UP001240678"/>
    </source>
</evidence>
<accession>A0AAI9YXW7</accession>
<organism evidence="2 3">
    <name type="scientific">Colletotrichum costaricense</name>
    <dbReference type="NCBI Taxonomy" id="1209916"/>
    <lineage>
        <taxon>Eukaryota</taxon>
        <taxon>Fungi</taxon>
        <taxon>Dikarya</taxon>
        <taxon>Ascomycota</taxon>
        <taxon>Pezizomycotina</taxon>
        <taxon>Sordariomycetes</taxon>
        <taxon>Hypocreomycetidae</taxon>
        <taxon>Glomerellales</taxon>
        <taxon>Glomerellaceae</taxon>
        <taxon>Colletotrichum</taxon>
        <taxon>Colletotrichum acutatum species complex</taxon>
    </lineage>
</organism>
<dbReference type="GeneID" id="85339625"/>
<evidence type="ECO:0000256" key="1">
    <source>
        <dbReference type="SAM" id="MobiDB-lite"/>
    </source>
</evidence>
<protein>
    <submittedName>
        <fullName evidence="2">Uncharacterized protein</fullName>
    </submittedName>
</protein>
<dbReference type="AlphaFoldDB" id="A0AAI9YXW7"/>
<comment type="caution">
    <text evidence="2">The sequence shown here is derived from an EMBL/GenBank/DDBJ whole genome shotgun (WGS) entry which is preliminary data.</text>
</comment>
<evidence type="ECO:0000313" key="2">
    <source>
        <dbReference type="EMBL" id="KAK1527653.1"/>
    </source>
</evidence>
<name>A0AAI9YXW7_9PEZI</name>
<dbReference type="EMBL" id="MOOE01000007">
    <property type="protein sequence ID" value="KAK1527653.1"/>
    <property type="molecule type" value="Genomic_DNA"/>
</dbReference>
<keyword evidence="3" id="KW-1185">Reference proteome</keyword>
<dbReference type="Proteomes" id="UP001240678">
    <property type="component" value="Unassembled WGS sequence"/>
</dbReference>